<evidence type="ECO:0000256" key="1">
    <source>
        <dbReference type="ARBA" id="ARBA00022512"/>
    </source>
</evidence>
<evidence type="ECO:0000256" key="5">
    <source>
        <dbReference type="SAM" id="MobiDB-lite"/>
    </source>
</evidence>
<dbReference type="RefSeq" id="WP_203912504.1">
    <property type="nucleotide sequence ID" value="NZ_BONY01000054.1"/>
</dbReference>
<comment type="caution">
    <text evidence="8">The sequence shown here is derived from an EMBL/GenBank/DDBJ whole genome shotgun (WGS) entry which is preliminary data.</text>
</comment>
<reference evidence="8" key="1">
    <citation type="submission" date="2021-01" db="EMBL/GenBank/DDBJ databases">
        <title>Whole genome shotgun sequence of Rhizocola hellebori NBRC 109834.</title>
        <authorList>
            <person name="Komaki H."/>
            <person name="Tamura T."/>
        </authorList>
    </citation>
    <scope>NUCLEOTIDE SEQUENCE</scope>
    <source>
        <strain evidence="8">NBRC 109834</strain>
    </source>
</reference>
<feature type="domain" description="Gram-positive cocci surface proteins LPxTG" evidence="7">
    <location>
        <begin position="198"/>
        <end position="227"/>
    </location>
</feature>
<proteinExistence type="predicted"/>
<keyword evidence="1" id="KW-0134">Cell wall</keyword>
<protein>
    <recommendedName>
        <fullName evidence="7">Gram-positive cocci surface proteins LPxTG domain-containing protein</fullName>
    </recommendedName>
</protein>
<name>A0A8J3QDI3_9ACTN</name>
<evidence type="ECO:0000259" key="7">
    <source>
        <dbReference type="Pfam" id="PF00746"/>
    </source>
</evidence>
<keyword evidence="9" id="KW-1185">Reference proteome</keyword>
<keyword evidence="3" id="KW-0732">Signal</keyword>
<keyword evidence="4" id="KW-0572">Peptidoglycan-anchor</keyword>
<feature type="compositionally biased region" description="Polar residues" evidence="5">
    <location>
        <begin position="89"/>
        <end position="109"/>
    </location>
</feature>
<accession>A0A8J3QDI3</accession>
<gene>
    <name evidence="8" type="ORF">Rhe02_68260</name>
</gene>
<dbReference type="Proteomes" id="UP000612899">
    <property type="component" value="Unassembled WGS sequence"/>
</dbReference>
<feature type="transmembrane region" description="Helical" evidence="6">
    <location>
        <begin position="210"/>
        <end position="231"/>
    </location>
</feature>
<evidence type="ECO:0000256" key="4">
    <source>
        <dbReference type="ARBA" id="ARBA00023088"/>
    </source>
</evidence>
<keyword evidence="2" id="KW-0964">Secreted</keyword>
<evidence type="ECO:0000313" key="9">
    <source>
        <dbReference type="Proteomes" id="UP000612899"/>
    </source>
</evidence>
<keyword evidence="6" id="KW-1133">Transmembrane helix</keyword>
<dbReference type="EMBL" id="BONY01000054">
    <property type="protein sequence ID" value="GIH08759.1"/>
    <property type="molecule type" value="Genomic_DNA"/>
</dbReference>
<evidence type="ECO:0000313" key="8">
    <source>
        <dbReference type="EMBL" id="GIH08759.1"/>
    </source>
</evidence>
<evidence type="ECO:0000256" key="3">
    <source>
        <dbReference type="ARBA" id="ARBA00022729"/>
    </source>
</evidence>
<evidence type="ECO:0000256" key="2">
    <source>
        <dbReference type="ARBA" id="ARBA00022525"/>
    </source>
</evidence>
<sequence>MKTVLDPSDPTVDVKVTNRTGKEVTLRGWLNDEPALSAVPAHSAIVKLTFPEMTEGQAELKLSLTAEGVDDTEVHEVLLAAKGYGHHTPSPSAGTTLSPTTNPQPSMSESPKPHPSWSKSPKPQPSDSKSPKPQPSDSKSPKPQPSDSKSPKPQPSWSKSPKPQPSWSKSPKPQPSWSKSPKPSMSWPHTMTPSPHDNELPKTGDTVSSYVLLGGGLLVFGMFVLGLAWALGRRTASESAREG</sequence>
<dbReference type="InterPro" id="IPR019931">
    <property type="entry name" value="LPXTG_anchor"/>
</dbReference>
<organism evidence="8 9">
    <name type="scientific">Rhizocola hellebori</name>
    <dbReference type="NCBI Taxonomy" id="1392758"/>
    <lineage>
        <taxon>Bacteria</taxon>
        <taxon>Bacillati</taxon>
        <taxon>Actinomycetota</taxon>
        <taxon>Actinomycetes</taxon>
        <taxon>Micromonosporales</taxon>
        <taxon>Micromonosporaceae</taxon>
        <taxon>Rhizocola</taxon>
    </lineage>
</organism>
<keyword evidence="6" id="KW-0812">Transmembrane</keyword>
<feature type="compositionally biased region" description="Low complexity" evidence="5">
    <location>
        <begin position="155"/>
        <end position="188"/>
    </location>
</feature>
<feature type="region of interest" description="Disordered" evidence="5">
    <location>
        <begin position="84"/>
        <end position="201"/>
    </location>
</feature>
<dbReference type="NCBIfam" id="TIGR01167">
    <property type="entry name" value="LPXTG_anchor"/>
    <property type="match status" value="1"/>
</dbReference>
<evidence type="ECO:0000256" key="6">
    <source>
        <dbReference type="SAM" id="Phobius"/>
    </source>
</evidence>
<keyword evidence="6" id="KW-0472">Membrane</keyword>
<feature type="compositionally biased region" description="Low complexity" evidence="5">
    <location>
        <begin position="115"/>
        <end position="128"/>
    </location>
</feature>
<dbReference type="AlphaFoldDB" id="A0A8J3QDI3"/>
<dbReference type="Pfam" id="PF00746">
    <property type="entry name" value="Gram_pos_anchor"/>
    <property type="match status" value="1"/>
</dbReference>